<name>A0ACC0TMS5_POPTR</name>
<proteinExistence type="predicted"/>
<evidence type="ECO:0000313" key="2">
    <source>
        <dbReference type="Proteomes" id="UP000006729"/>
    </source>
</evidence>
<gene>
    <name evidence="1" type="ORF">POPTR_001G315950v4</name>
</gene>
<evidence type="ECO:0000313" key="1">
    <source>
        <dbReference type="EMBL" id="KAI9402709.1"/>
    </source>
</evidence>
<protein>
    <submittedName>
        <fullName evidence="1">Uncharacterized protein</fullName>
    </submittedName>
</protein>
<dbReference type="Proteomes" id="UP000006729">
    <property type="component" value="Chromosome 1"/>
</dbReference>
<accession>A0ACC0TMS5</accession>
<dbReference type="EMBL" id="CM009290">
    <property type="protein sequence ID" value="KAI9402709.1"/>
    <property type="molecule type" value="Genomic_DNA"/>
</dbReference>
<sequence length="1352" mass="149935">MASNPATIEDPSQNSNTDEETIALRKKRSRRVSFADREITSVHIFNRDDEYETPPDPPSTKSPISDTDDEVRAFFGDLADSDDSKEISSPTGADDDDNDYSINSRKSFFRPVESPSPGGSSIVGSASCNDEDNFFGPVSASFIRAGRLSDSGASDCNLDVTMDSTAFSMHYRSLVRSVSGEEFKTPTEVRVAAEEKTPSNITTPSDPGSSMVLTKDKKVTSQNVSGFVQGSGGRDSNDMSLVGENLKSYDYGKLSPGLEALLSEAMKEPQAASGFLSDSSNVKLLERSEVSMFDENESSRMDRKDCEDKEVGKFDMLDISTKGVSVASMELDEANVISVSTNAGQCSTPDRTQGVAVDAFTHHQVQSPIQLSKVQTADQLGGVQMPNQLSKIQTPNQMSKLQTPNQMSKLQTPNQMMPVNKDHSKDAIAMDVELPAASIGITSNMDTQVLKLDSLKKHESGQHSADILKDQYFEDRRNQYNTDHNSDQQHSSISSLSAKRRQEIFLDASNSCRQLSYATPSPKQPDSFLSKANLKSSGIQPSPLVSSLKDRIEISKLRLSKFISSATSFNSVVEENNKADKTSKQVDSPVMNLEKRFSSIDPKDRDHERLRLRNIVGYGTVAPSDFDNLTNSGGTVSLSEDGESLMHMSACILSKEREVRPHILAKKSVDRTSVIPESASSSVEIKVDFANLLKTTNASDNFVSPPLKVLDQGLSSPIQHLSGDMKQQLTFDELVSVGSNQDKNSVGNVSISAHATAVTDKLLSWFAERKPQSGSLLDINYSEDSSQVKWVDDRQSYLQNKHGASKSPMNFQTPLRERDASNIHPVRPDRNIIIVAPDLRHSEEELPGERNKSSLYTSASVYSPKNVNGPSLKDIQSSSGRKRRIRESVLDDAEHAEEIGRIKRSPENRNPHSDMESFESINDREMVIDDSTVKHWTDISLKFSGDTKQLLSPSIDKLNIKVIGVLQDILVHLQKVKKFEMLCSQIQPQPQKTSSEVKSNRIDETRSVLSKLVFERARLQLMSAKREKLLKRAQQLSSAIQESKILKSNSIWHPSVPGEVDDNLQNSCVDKNGRKIEDSNEKVITMRHEAEALDRNIKSLTKSFHSYCKMKGEQSCDETIALVNDHLKRRTSCRFICKDLQLWEVEDLRSRNGQLNFVLNYHGFISQRFTINAVPTRSISIANQLNHTTIMKIFPNMDACVAFSYALNSETTKKYAGSKILAQETQVTSSLLRNLLDVTEEVQQAQIEIRNLVKTSFSSPSVEKLDLLLCFVDFNTGWKVVVTLDMTCLNRGVYPLAAVPYELQASTNGTHKLLPESLSAQVKAAVDNLRIGFSRIVRLCKCISQVMQSLST</sequence>
<keyword evidence="2" id="KW-1185">Reference proteome</keyword>
<comment type="caution">
    <text evidence="1">The sequence shown here is derived from an EMBL/GenBank/DDBJ whole genome shotgun (WGS) entry which is preliminary data.</text>
</comment>
<organism evidence="1 2">
    <name type="scientific">Populus trichocarpa</name>
    <name type="common">Western balsam poplar</name>
    <name type="synonym">Populus balsamifera subsp. trichocarpa</name>
    <dbReference type="NCBI Taxonomy" id="3694"/>
    <lineage>
        <taxon>Eukaryota</taxon>
        <taxon>Viridiplantae</taxon>
        <taxon>Streptophyta</taxon>
        <taxon>Embryophyta</taxon>
        <taxon>Tracheophyta</taxon>
        <taxon>Spermatophyta</taxon>
        <taxon>Magnoliopsida</taxon>
        <taxon>eudicotyledons</taxon>
        <taxon>Gunneridae</taxon>
        <taxon>Pentapetalae</taxon>
        <taxon>rosids</taxon>
        <taxon>fabids</taxon>
        <taxon>Malpighiales</taxon>
        <taxon>Salicaceae</taxon>
        <taxon>Saliceae</taxon>
        <taxon>Populus</taxon>
    </lineage>
</organism>
<reference evidence="1 2" key="1">
    <citation type="journal article" date="2006" name="Science">
        <title>The genome of black cottonwood, Populus trichocarpa (Torr. &amp; Gray).</title>
        <authorList>
            <person name="Tuskan G.A."/>
            <person name="Difazio S."/>
            <person name="Jansson S."/>
            <person name="Bohlmann J."/>
            <person name="Grigoriev I."/>
            <person name="Hellsten U."/>
            <person name="Putnam N."/>
            <person name="Ralph S."/>
            <person name="Rombauts S."/>
            <person name="Salamov A."/>
            <person name="Schein J."/>
            <person name="Sterck L."/>
            <person name="Aerts A."/>
            <person name="Bhalerao R.R."/>
            <person name="Bhalerao R.P."/>
            <person name="Blaudez D."/>
            <person name="Boerjan W."/>
            <person name="Brun A."/>
            <person name="Brunner A."/>
            <person name="Busov V."/>
            <person name="Campbell M."/>
            <person name="Carlson J."/>
            <person name="Chalot M."/>
            <person name="Chapman J."/>
            <person name="Chen G.L."/>
            <person name="Cooper D."/>
            <person name="Coutinho P.M."/>
            <person name="Couturier J."/>
            <person name="Covert S."/>
            <person name="Cronk Q."/>
            <person name="Cunningham R."/>
            <person name="Davis J."/>
            <person name="Degroeve S."/>
            <person name="Dejardin A."/>
            <person name="Depamphilis C."/>
            <person name="Detter J."/>
            <person name="Dirks B."/>
            <person name="Dubchak I."/>
            <person name="Duplessis S."/>
            <person name="Ehlting J."/>
            <person name="Ellis B."/>
            <person name="Gendler K."/>
            <person name="Goodstein D."/>
            <person name="Gribskov M."/>
            <person name="Grimwood J."/>
            <person name="Groover A."/>
            <person name="Gunter L."/>
            <person name="Hamberger B."/>
            <person name="Heinze B."/>
            <person name="Helariutta Y."/>
            <person name="Henrissat B."/>
            <person name="Holligan D."/>
            <person name="Holt R."/>
            <person name="Huang W."/>
            <person name="Islam-Faridi N."/>
            <person name="Jones S."/>
            <person name="Jones-Rhoades M."/>
            <person name="Jorgensen R."/>
            <person name="Joshi C."/>
            <person name="Kangasjarvi J."/>
            <person name="Karlsson J."/>
            <person name="Kelleher C."/>
            <person name="Kirkpatrick R."/>
            <person name="Kirst M."/>
            <person name="Kohler A."/>
            <person name="Kalluri U."/>
            <person name="Larimer F."/>
            <person name="Leebens-Mack J."/>
            <person name="Leple J.C."/>
            <person name="Locascio P."/>
            <person name="Lou Y."/>
            <person name="Lucas S."/>
            <person name="Martin F."/>
            <person name="Montanini B."/>
            <person name="Napoli C."/>
            <person name="Nelson D.R."/>
            <person name="Nelson C."/>
            <person name="Nieminen K."/>
            <person name="Nilsson O."/>
            <person name="Pereda V."/>
            <person name="Peter G."/>
            <person name="Philippe R."/>
            <person name="Pilate G."/>
            <person name="Poliakov A."/>
            <person name="Razumovskaya J."/>
            <person name="Richardson P."/>
            <person name="Rinaldi C."/>
            <person name="Ritland K."/>
            <person name="Rouze P."/>
            <person name="Ryaboy D."/>
            <person name="Schmutz J."/>
            <person name="Schrader J."/>
            <person name="Segerman B."/>
            <person name="Shin H."/>
            <person name="Siddiqui A."/>
            <person name="Sterky F."/>
            <person name="Terry A."/>
            <person name="Tsai C.J."/>
            <person name="Uberbacher E."/>
            <person name="Unneberg P."/>
            <person name="Vahala J."/>
            <person name="Wall K."/>
            <person name="Wessler S."/>
            <person name="Yang G."/>
            <person name="Yin T."/>
            <person name="Douglas C."/>
            <person name="Marra M."/>
            <person name="Sandberg G."/>
            <person name="Van de Peer Y."/>
            <person name="Rokhsar D."/>
        </authorList>
    </citation>
    <scope>NUCLEOTIDE SEQUENCE [LARGE SCALE GENOMIC DNA]</scope>
    <source>
        <strain evidence="2">cv. Nisqually</strain>
    </source>
</reference>